<sequence>MTEIEWKGYDKLKAQLGKLPEVVHDAVWDATFDVVEKAEGYAVKELQSSVKYGNGELVRSIKYEVVNKDGEIVGRVWSDDPVALFRELGTGRVGEESEKDLPDGFTPMYRQTPWFIPADDVDTDLNELYGMPKVEINGRQFYRTNGQPARQFMTPAVKQASQEAPEIIKTSVETALHHKLGGS</sequence>
<reference evidence="1 2" key="1">
    <citation type="submission" date="2018-10" db="EMBL/GenBank/DDBJ databases">
        <title>Genome seuquencing of Lactobacillus species.</title>
        <authorList>
            <person name="Baek C."/>
            <person name="Yi H."/>
        </authorList>
    </citation>
    <scope>NUCLEOTIDE SEQUENCE [LARGE SCALE GENOMIC DNA]</scope>
    <source>
        <strain evidence="1 2">DSM 10667</strain>
    </source>
</reference>
<gene>
    <name evidence="1" type="ORF">LP667_10595</name>
</gene>
<dbReference type="EMBL" id="CP032744">
    <property type="protein sequence ID" value="AYJ40136.1"/>
    <property type="molecule type" value="Genomic_DNA"/>
</dbReference>
<proteinExistence type="predicted"/>
<protein>
    <submittedName>
        <fullName evidence="1">HK97 gp10 family phage protein</fullName>
    </submittedName>
</protein>
<evidence type="ECO:0000313" key="2">
    <source>
        <dbReference type="Proteomes" id="UP000277896"/>
    </source>
</evidence>
<accession>A0AAD0TUZ4</accession>
<dbReference type="RefSeq" id="WP_033612159.1">
    <property type="nucleotide sequence ID" value="NZ_BJZG01000016.1"/>
</dbReference>
<dbReference type="InterPro" id="IPR010064">
    <property type="entry name" value="HK97-gp10_tail"/>
</dbReference>
<evidence type="ECO:0000313" key="1">
    <source>
        <dbReference type="EMBL" id="AYJ40136.1"/>
    </source>
</evidence>
<dbReference type="AlphaFoldDB" id="A0AAD0TUZ4"/>
<organism evidence="1 2">
    <name type="scientific">Lactiplantibacillus paraplantarum</name>
    <dbReference type="NCBI Taxonomy" id="60520"/>
    <lineage>
        <taxon>Bacteria</taxon>
        <taxon>Bacillati</taxon>
        <taxon>Bacillota</taxon>
        <taxon>Bacilli</taxon>
        <taxon>Lactobacillales</taxon>
        <taxon>Lactobacillaceae</taxon>
        <taxon>Lactiplantibacillus</taxon>
    </lineage>
</organism>
<name>A0AAD0TUZ4_9LACO</name>
<dbReference type="Proteomes" id="UP000277896">
    <property type="component" value="Chromosome"/>
</dbReference>
<dbReference type="Pfam" id="PF04883">
    <property type="entry name" value="HK97-gp10_like"/>
    <property type="match status" value="1"/>
</dbReference>
<dbReference type="KEGG" id="lpx:ASU28_10420"/>